<dbReference type="RefSeq" id="WP_272779727.1">
    <property type="nucleotide sequence ID" value="NZ_JAQQLI010000055.1"/>
</dbReference>
<protein>
    <submittedName>
        <fullName evidence="3">Bifunctional 3-(3-hydroxy-phenyl)propionate/3-hydroxycinnamic acid hydroxylase</fullName>
        <ecNumber evidence="3">1.14.13.127</ecNumber>
    </submittedName>
</protein>
<dbReference type="Gene3D" id="3.30.70.2450">
    <property type="match status" value="1"/>
</dbReference>
<dbReference type="EC" id="1.14.13.127" evidence="3"/>
<dbReference type="InterPro" id="IPR002938">
    <property type="entry name" value="FAD-bd"/>
</dbReference>
<dbReference type="GO" id="GO:0008688">
    <property type="term" value="F:3-(3-hydroxyphenyl)propionate hydroxylase activity"/>
    <property type="evidence" value="ECO:0007669"/>
    <property type="project" value="UniProtKB-EC"/>
</dbReference>
<dbReference type="Pfam" id="PF01494">
    <property type="entry name" value="FAD_binding_3"/>
    <property type="match status" value="1"/>
</dbReference>
<organism evidence="3 4">
    <name type="scientific">Rhodoplanes tepidamans</name>
    <name type="common">Rhodoplanes cryptolactis</name>
    <dbReference type="NCBI Taxonomy" id="200616"/>
    <lineage>
        <taxon>Bacteria</taxon>
        <taxon>Pseudomonadati</taxon>
        <taxon>Pseudomonadota</taxon>
        <taxon>Alphaproteobacteria</taxon>
        <taxon>Hyphomicrobiales</taxon>
        <taxon>Nitrobacteraceae</taxon>
        <taxon>Rhodoplanes</taxon>
    </lineage>
</organism>
<dbReference type="Gene3D" id="3.50.50.60">
    <property type="entry name" value="FAD/NAD(P)-binding domain"/>
    <property type="match status" value="1"/>
</dbReference>
<dbReference type="InterPro" id="IPR050631">
    <property type="entry name" value="PheA/TfdB_FAD_monoxygenase"/>
</dbReference>
<keyword evidence="1 3" id="KW-0560">Oxidoreductase</keyword>
<evidence type="ECO:0000259" key="2">
    <source>
        <dbReference type="Pfam" id="PF01494"/>
    </source>
</evidence>
<keyword evidence="4" id="KW-1185">Reference proteome</keyword>
<gene>
    <name evidence="3" type="ORF">PQJ73_24695</name>
</gene>
<dbReference type="PANTHER" id="PTHR43476">
    <property type="entry name" value="3-(3-HYDROXY-PHENYL)PROPIONATE/3-HYDROXYCINNAMIC ACID HYDROXYLASE"/>
    <property type="match status" value="1"/>
</dbReference>
<evidence type="ECO:0000313" key="3">
    <source>
        <dbReference type="EMBL" id="MDC7788894.1"/>
    </source>
</evidence>
<reference evidence="3" key="1">
    <citation type="journal article" date="2023" name="Microbiol Resour">
        <title>Genome Sequences of Rhodoplanes serenus and Two Thermotolerant Strains, Rhodoplanes tepidamans and 'Rhodoplanes cryptolactis,' Further Refine the Genus.</title>
        <authorList>
            <person name="Rayyan A.A."/>
            <person name="Kyndt J.A."/>
        </authorList>
    </citation>
    <scope>NUCLEOTIDE SEQUENCE</scope>
    <source>
        <strain evidence="3">DSM 9987</strain>
    </source>
</reference>
<comment type="caution">
    <text evidence="3">The sequence shown here is derived from an EMBL/GenBank/DDBJ whole genome shotgun (WGS) entry which is preliminary data.</text>
</comment>
<dbReference type="EMBL" id="JAQQLI010000055">
    <property type="protein sequence ID" value="MDC7788894.1"/>
    <property type="molecule type" value="Genomic_DNA"/>
</dbReference>
<dbReference type="PANTHER" id="PTHR43476:SF3">
    <property type="entry name" value="FAD-BINDING MONOOXYGENASE"/>
    <property type="match status" value="1"/>
</dbReference>
<sequence length="535" mass="57481">MTLACDVAIVGAGPTGLTLANLLGRAGVSVVLVERNEGTVQEPRAVSIDDESLRTLQAAGLVDAVLHDVALDYGSRYFGPDGRRFLAVEPTARDYGFPRRNAFEQPRLEATLRTGLSRFPNVTPLFRHACESAVEDASGVTLTLRDPAGGPVELRARFVAACDGGRSQFRKIVGATMTGSTYRQRWLIVDLAATAERLRQTRVVCDPARPLITLPGPGGIRRYEFMLRDDEDDATATDPSFVRTLLAAHGPDADAPVVRRQVYVFHARIADSWNTARLFLAGDAAHLSPPFAGQGMNSGLRDAHNLAWKLAAVVKGELGADLLATYQVERAPHAWALIKLAVTMGRVMMPTSAVQGTLVRAGFRLAGLVPPVQAWFAEMRYKPKPFYREGLVAPEDDGLGLAGRMLPQPEIERPDRSRVRLDDLLGDGFALVATGAEAQAHLARLDGDLGLTRLRRLAVLPPDCNPYRGLPDVPVGRDVAGLLTGRLRGRDALLVVRPDRYVAAACTVGPGPGAAADAARRLALRLAALPGCGSR</sequence>
<dbReference type="InterPro" id="IPR036188">
    <property type="entry name" value="FAD/NAD-bd_sf"/>
</dbReference>
<reference evidence="3" key="2">
    <citation type="submission" date="2023-02" db="EMBL/GenBank/DDBJ databases">
        <authorList>
            <person name="Rayyan A."/>
            <person name="Meyer T."/>
            <person name="Kyndt J.A."/>
        </authorList>
    </citation>
    <scope>NUCLEOTIDE SEQUENCE</scope>
    <source>
        <strain evidence="3">DSM 9987</strain>
    </source>
</reference>
<name>A0ABT5JH38_RHOTP</name>
<dbReference type="NCBIfam" id="NF004831">
    <property type="entry name" value="PRK06183.1-5"/>
    <property type="match status" value="1"/>
</dbReference>
<dbReference type="PRINTS" id="PR00420">
    <property type="entry name" value="RNGMNOXGNASE"/>
</dbReference>
<dbReference type="SUPFAM" id="SSF51905">
    <property type="entry name" value="FAD/NAD(P)-binding domain"/>
    <property type="match status" value="1"/>
</dbReference>
<evidence type="ECO:0000313" key="4">
    <source>
        <dbReference type="Proteomes" id="UP001165652"/>
    </source>
</evidence>
<dbReference type="Proteomes" id="UP001165652">
    <property type="component" value="Unassembled WGS sequence"/>
</dbReference>
<proteinExistence type="predicted"/>
<evidence type="ECO:0000256" key="1">
    <source>
        <dbReference type="ARBA" id="ARBA00023002"/>
    </source>
</evidence>
<dbReference type="Gene3D" id="3.40.30.120">
    <property type="match status" value="1"/>
</dbReference>
<accession>A0ABT5JH38</accession>
<feature type="domain" description="FAD-binding" evidence="2">
    <location>
        <begin position="5"/>
        <end position="339"/>
    </location>
</feature>
<dbReference type="NCBIfam" id="NF004829">
    <property type="entry name" value="PRK06183.1-3"/>
    <property type="match status" value="1"/>
</dbReference>